<name>A0A438CWY6_VITVI</name>
<dbReference type="AlphaFoldDB" id="A0A438CWY6"/>
<organism evidence="2 3">
    <name type="scientific">Vitis vinifera</name>
    <name type="common">Grape</name>
    <dbReference type="NCBI Taxonomy" id="29760"/>
    <lineage>
        <taxon>Eukaryota</taxon>
        <taxon>Viridiplantae</taxon>
        <taxon>Streptophyta</taxon>
        <taxon>Embryophyta</taxon>
        <taxon>Tracheophyta</taxon>
        <taxon>Spermatophyta</taxon>
        <taxon>Magnoliopsida</taxon>
        <taxon>eudicotyledons</taxon>
        <taxon>Gunneridae</taxon>
        <taxon>Pentapetalae</taxon>
        <taxon>rosids</taxon>
        <taxon>Vitales</taxon>
        <taxon>Vitaceae</taxon>
        <taxon>Viteae</taxon>
        <taxon>Vitis</taxon>
    </lineage>
</organism>
<reference evidence="2 3" key="1">
    <citation type="journal article" date="2018" name="PLoS Genet.">
        <title>Population sequencing reveals clonal diversity and ancestral inbreeding in the grapevine cultivar Chardonnay.</title>
        <authorList>
            <person name="Roach M.J."/>
            <person name="Johnson D.L."/>
            <person name="Bohlmann J."/>
            <person name="van Vuuren H.J."/>
            <person name="Jones S.J."/>
            <person name="Pretorius I.S."/>
            <person name="Schmidt S.A."/>
            <person name="Borneman A.R."/>
        </authorList>
    </citation>
    <scope>NUCLEOTIDE SEQUENCE [LARGE SCALE GENOMIC DNA]</scope>
    <source>
        <strain evidence="3">cv. Chardonnay</strain>
        <tissue evidence="2">Leaf</tissue>
    </source>
</reference>
<evidence type="ECO:0000313" key="2">
    <source>
        <dbReference type="EMBL" id="RVW27717.1"/>
    </source>
</evidence>
<comment type="caution">
    <text evidence="2">The sequence shown here is derived from an EMBL/GenBank/DDBJ whole genome shotgun (WGS) entry which is preliminary data.</text>
</comment>
<accession>A0A438CWY6</accession>
<dbReference type="EMBL" id="QGNW01001941">
    <property type="protein sequence ID" value="RVW27717.1"/>
    <property type="molecule type" value="Genomic_DNA"/>
</dbReference>
<dbReference type="Proteomes" id="UP000288805">
    <property type="component" value="Unassembled WGS sequence"/>
</dbReference>
<evidence type="ECO:0008006" key="4">
    <source>
        <dbReference type="Google" id="ProtNLM"/>
    </source>
</evidence>
<gene>
    <name evidence="2" type="ORF">CK203_109973</name>
</gene>
<feature type="compositionally biased region" description="Basic and acidic residues" evidence="1">
    <location>
        <begin position="297"/>
        <end position="310"/>
    </location>
</feature>
<feature type="region of interest" description="Disordered" evidence="1">
    <location>
        <begin position="297"/>
        <end position="322"/>
    </location>
</feature>
<protein>
    <recommendedName>
        <fullName evidence="4">DUF4283 domain-containing protein</fullName>
    </recommendedName>
</protein>
<feature type="region of interest" description="Disordered" evidence="1">
    <location>
        <begin position="51"/>
        <end position="73"/>
    </location>
</feature>
<evidence type="ECO:0000256" key="1">
    <source>
        <dbReference type="SAM" id="MobiDB-lite"/>
    </source>
</evidence>
<evidence type="ECO:0000313" key="3">
    <source>
        <dbReference type="Proteomes" id="UP000288805"/>
    </source>
</evidence>
<proteinExistence type="predicted"/>
<sequence>MAARGGRCWFVLDSKSFHIFVEVGGGEVGTIVVKGAPRLGAARRPLGASLEGRRHPFTKGRLGARRDASPDLPPTSRALGVPCASAPGLLCALVRLEPFKTMVGTHYCGKSRGLLAWIRFKDWSLWCLLEGVEACLEMKTWEVFVLLFVAEEMKRFSLIFHEGRGLHEGWSTIAENFVFLGFASLAEAKRAGRGGKGEEGEGGEDLNFWGNLLFDFEDSFEAERVLARGSRKLKVKVLHLEWILKELLKKLGDVCGGFVVVEEDITLLSHLYFSVVVLRSSCSESCKLEERGDAKDDSHVGVGMGKEERGGNLGGGERSTTGDEDCLDDPCFKGGHGGLSLGPKKPFWIIVVNVGEGLSVGQAKEKTSLTIVGVLREGRVSMDLFGGEVGSLGLLKGSRFSIKAHAIEQWRCDSVVGERKESLPTSVMACSCVAIIDEALLVEVNRVLGSAVNGTLGKELVGKIEELEPSKALELGSDLVGEDLVSLPSKLVNFSNYLGMPVAGCEKEINSLLSLLRKLESRKGHEGNEKDHRGVTTQFVRLLSCFQFLVREMGCI</sequence>